<name>A0ABR9QDZ6_9BACI</name>
<evidence type="ECO:0000313" key="6">
    <source>
        <dbReference type="Proteomes" id="UP001516662"/>
    </source>
</evidence>
<dbReference type="SUPFAM" id="SSF52833">
    <property type="entry name" value="Thioredoxin-like"/>
    <property type="match status" value="1"/>
</dbReference>
<dbReference type="Proteomes" id="UP001516662">
    <property type="component" value="Unassembled WGS sequence"/>
</dbReference>
<comment type="similarity">
    <text evidence="1">Belongs to the SCO1/2 family.</text>
</comment>
<evidence type="ECO:0000259" key="4">
    <source>
        <dbReference type="PROSITE" id="PS51352"/>
    </source>
</evidence>
<keyword evidence="3" id="KW-0812">Transmembrane</keyword>
<accession>A0ABR9QDZ6</accession>
<protein>
    <submittedName>
        <fullName evidence="5">SCO family protein</fullName>
    </submittedName>
</protein>
<dbReference type="EMBL" id="JADCLJ010000006">
    <property type="protein sequence ID" value="MBE4906709.1"/>
    <property type="molecule type" value="Genomic_DNA"/>
</dbReference>
<evidence type="ECO:0000313" key="5">
    <source>
        <dbReference type="EMBL" id="MBE4906709.1"/>
    </source>
</evidence>
<dbReference type="PROSITE" id="PS51352">
    <property type="entry name" value="THIOREDOXIN_2"/>
    <property type="match status" value="1"/>
</dbReference>
<keyword evidence="3" id="KW-1133">Transmembrane helix</keyword>
<feature type="transmembrane region" description="Helical" evidence="3">
    <location>
        <begin position="6"/>
        <end position="25"/>
    </location>
</feature>
<evidence type="ECO:0000256" key="1">
    <source>
        <dbReference type="ARBA" id="ARBA00010996"/>
    </source>
</evidence>
<keyword evidence="2" id="KW-0186">Copper</keyword>
<dbReference type="InterPro" id="IPR003782">
    <property type="entry name" value="SCO1/SenC"/>
</dbReference>
<reference evidence="5 6" key="1">
    <citation type="submission" date="2020-10" db="EMBL/GenBank/DDBJ databases">
        <title>Bacillus sp. HD4P25, an endophyte from a halophyte.</title>
        <authorList>
            <person name="Sun J.-Q."/>
        </authorList>
    </citation>
    <scope>NUCLEOTIDE SEQUENCE [LARGE SCALE GENOMIC DNA]</scope>
    <source>
        <strain evidence="5 6">YIM 93174</strain>
    </source>
</reference>
<keyword evidence="6" id="KW-1185">Reference proteome</keyword>
<organism evidence="5 6">
    <name type="scientific">Litchfieldia luteola</name>
    <dbReference type="NCBI Taxonomy" id="682179"/>
    <lineage>
        <taxon>Bacteria</taxon>
        <taxon>Bacillati</taxon>
        <taxon>Bacillota</taxon>
        <taxon>Bacilli</taxon>
        <taxon>Bacillales</taxon>
        <taxon>Bacillaceae</taxon>
        <taxon>Litchfieldia</taxon>
    </lineage>
</organism>
<dbReference type="RefSeq" id="WP_193534206.1">
    <property type="nucleotide sequence ID" value="NZ_JADCLJ010000006.1"/>
</dbReference>
<dbReference type="PANTHER" id="PTHR12151:SF25">
    <property type="entry name" value="LINALOOL DEHYDRATASE_ISOMERASE DOMAIN-CONTAINING PROTEIN"/>
    <property type="match status" value="1"/>
</dbReference>
<evidence type="ECO:0000256" key="3">
    <source>
        <dbReference type="SAM" id="Phobius"/>
    </source>
</evidence>
<dbReference type="Pfam" id="PF02630">
    <property type="entry name" value="SCO1-SenC"/>
    <property type="match status" value="1"/>
</dbReference>
<keyword evidence="3" id="KW-0472">Membrane</keyword>
<evidence type="ECO:0000256" key="2">
    <source>
        <dbReference type="ARBA" id="ARBA00023008"/>
    </source>
</evidence>
<dbReference type="InterPro" id="IPR013766">
    <property type="entry name" value="Thioredoxin_domain"/>
</dbReference>
<dbReference type="CDD" id="cd02968">
    <property type="entry name" value="SCO"/>
    <property type="match status" value="1"/>
</dbReference>
<dbReference type="Gene3D" id="3.40.30.10">
    <property type="entry name" value="Glutaredoxin"/>
    <property type="match status" value="1"/>
</dbReference>
<dbReference type="InterPro" id="IPR036249">
    <property type="entry name" value="Thioredoxin-like_sf"/>
</dbReference>
<dbReference type="PANTHER" id="PTHR12151">
    <property type="entry name" value="ELECTRON TRANSPORT PROTIN SCO1/SENC FAMILY MEMBER"/>
    <property type="match status" value="1"/>
</dbReference>
<sequence>MKKLYITFISLLVLGILGGIFYFTLYRQASMDLPADVVMETAYGEEYVFSELEPKVRLIEFIYINCPDICPATTHKMKQLREKLEAEGVFGDKVEFLTITIDPERDTQRALQQYGKAFGIENQKDWVLLRGSDEATQKVAGAFDFLYRDPGNGMIIHSSSTYLIDEENHIIEVLGMDKQFDTEKVFNRIMKEI</sequence>
<comment type="caution">
    <text evidence="5">The sequence shown here is derived from an EMBL/GenBank/DDBJ whole genome shotgun (WGS) entry which is preliminary data.</text>
</comment>
<feature type="domain" description="Thioredoxin" evidence="4">
    <location>
        <begin position="27"/>
        <end position="193"/>
    </location>
</feature>
<gene>
    <name evidence="5" type="ORF">IMZ08_01395</name>
</gene>
<proteinExistence type="inferred from homology"/>